<dbReference type="SMART" id="SM00382">
    <property type="entry name" value="AAA"/>
    <property type="match status" value="1"/>
</dbReference>
<dbReference type="PANTHER" id="PTHR42798">
    <property type="entry name" value="LIPOPROTEIN-RELEASING SYSTEM ATP-BINDING PROTEIN LOLD"/>
    <property type="match status" value="1"/>
</dbReference>
<dbReference type="FunFam" id="3.40.50.300:FF:000032">
    <property type="entry name" value="Export ABC transporter ATP-binding protein"/>
    <property type="match status" value="1"/>
</dbReference>
<dbReference type="PANTHER" id="PTHR42798:SF2">
    <property type="entry name" value="ABC TRANSPORTER ATP-BINDING PROTEIN MG467-RELATED"/>
    <property type="match status" value="1"/>
</dbReference>
<dbReference type="OrthoDB" id="9791546at2"/>
<evidence type="ECO:0000256" key="4">
    <source>
        <dbReference type="ARBA" id="ARBA00022840"/>
    </source>
</evidence>
<sequence>MGNIILEAKSISKKFDERNVLNEVSLSIEKGHFIAILGHSGSGKSTLLNVLSTILTPTNGEVLYNGKSITRYSKREIANLRRDKIGFVFQHYMLLPNLTVRENIFLGAEKRDVYEHDKTDMSEIEKLSALLGIDKYLDEYPYKLSGGEQQRVCIARAVAKNPEILFCDEATGALDKDNSINIVKLLHEIKKKFGTTIFFTTHNREIAKTADRVLVLEDGNIINDYMNDEIIEPDAMAWGI</sequence>
<evidence type="ECO:0000256" key="1">
    <source>
        <dbReference type="ARBA" id="ARBA00005417"/>
    </source>
</evidence>
<keyword evidence="7" id="KW-1185">Reference proteome</keyword>
<accession>A0A1G5F2W9</accession>
<reference evidence="7" key="1">
    <citation type="submission" date="2016-10" db="EMBL/GenBank/DDBJ databases">
        <authorList>
            <person name="Varghese N."/>
            <person name="Submissions S."/>
        </authorList>
    </citation>
    <scope>NUCLEOTIDE SEQUENCE [LARGE SCALE GENOMIC DNA]</scope>
    <source>
        <strain evidence="7">XBD2006</strain>
    </source>
</reference>
<gene>
    <name evidence="6" type="ORF">SAMN02910451_02219</name>
</gene>
<organism evidence="6 7">
    <name type="scientific">Butyrivibrio hungatei</name>
    <dbReference type="NCBI Taxonomy" id="185008"/>
    <lineage>
        <taxon>Bacteria</taxon>
        <taxon>Bacillati</taxon>
        <taxon>Bacillota</taxon>
        <taxon>Clostridia</taxon>
        <taxon>Lachnospirales</taxon>
        <taxon>Lachnospiraceae</taxon>
        <taxon>Butyrivibrio</taxon>
    </lineage>
</organism>
<dbReference type="GO" id="GO:0098796">
    <property type="term" value="C:membrane protein complex"/>
    <property type="evidence" value="ECO:0007669"/>
    <property type="project" value="UniProtKB-ARBA"/>
</dbReference>
<proteinExistence type="inferred from homology"/>
<dbReference type="SUPFAM" id="SSF52540">
    <property type="entry name" value="P-loop containing nucleoside triphosphate hydrolases"/>
    <property type="match status" value="1"/>
</dbReference>
<evidence type="ECO:0000256" key="3">
    <source>
        <dbReference type="ARBA" id="ARBA00022741"/>
    </source>
</evidence>
<dbReference type="EMBL" id="FMUR01000013">
    <property type="protein sequence ID" value="SCY33585.1"/>
    <property type="molecule type" value="Genomic_DNA"/>
</dbReference>
<evidence type="ECO:0000259" key="5">
    <source>
        <dbReference type="PROSITE" id="PS50893"/>
    </source>
</evidence>
<dbReference type="Proteomes" id="UP000183047">
    <property type="component" value="Unassembled WGS sequence"/>
</dbReference>
<dbReference type="InterPro" id="IPR017911">
    <property type="entry name" value="MacB-like_ATP-bd"/>
</dbReference>
<keyword evidence="3" id="KW-0547">Nucleotide-binding</keyword>
<protein>
    <submittedName>
        <fullName evidence="6">Putative ABC transport system ATP-binding protein</fullName>
    </submittedName>
</protein>
<feature type="domain" description="ABC transporter" evidence="5">
    <location>
        <begin position="6"/>
        <end position="240"/>
    </location>
</feature>
<dbReference type="AlphaFoldDB" id="A0A1G5F2W9"/>
<dbReference type="GO" id="GO:0016887">
    <property type="term" value="F:ATP hydrolysis activity"/>
    <property type="evidence" value="ECO:0007669"/>
    <property type="project" value="InterPro"/>
</dbReference>
<dbReference type="PROSITE" id="PS50893">
    <property type="entry name" value="ABC_TRANSPORTER_2"/>
    <property type="match status" value="1"/>
</dbReference>
<evidence type="ECO:0000256" key="2">
    <source>
        <dbReference type="ARBA" id="ARBA00022448"/>
    </source>
</evidence>
<dbReference type="InterPro" id="IPR003593">
    <property type="entry name" value="AAA+_ATPase"/>
</dbReference>
<keyword evidence="2" id="KW-0813">Transport</keyword>
<dbReference type="GO" id="GO:0022857">
    <property type="term" value="F:transmembrane transporter activity"/>
    <property type="evidence" value="ECO:0007669"/>
    <property type="project" value="UniProtKB-ARBA"/>
</dbReference>
<evidence type="ECO:0000313" key="6">
    <source>
        <dbReference type="EMBL" id="SCY33585.1"/>
    </source>
</evidence>
<evidence type="ECO:0000313" key="7">
    <source>
        <dbReference type="Proteomes" id="UP000183047"/>
    </source>
</evidence>
<comment type="similarity">
    <text evidence="1">Belongs to the ABC transporter superfamily.</text>
</comment>
<dbReference type="RefSeq" id="WP_074462731.1">
    <property type="nucleotide sequence ID" value="NZ_FMUR01000013.1"/>
</dbReference>
<dbReference type="InterPro" id="IPR017871">
    <property type="entry name" value="ABC_transporter-like_CS"/>
</dbReference>
<dbReference type="CDD" id="cd03255">
    <property type="entry name" value="ABC_MJ0796_LolCDE_FtsE"/>
    <property type="match status" value="1"/>
</dbReference>
<dbReference type="PROSITE" id="PS00211">
    <property type="entry name" value="ABC_TRANSPORTER_1"/>
    <property type="match status" value="1"/>
</dbReference>
<name>A0A1G5F2W9_9FIRM</name>
<dbReference type="InterPro" id="IPR027417">
    <property type="entry name" value="P-loop_NTPase"/>
</dbReference>
<dbReference type="InterPro" id="IPR003439">
    <property type="entry name" value="ABC_transporter-like_ATP-bd"/>
</dbReference>
<dbReference type="Pfam" id="PF00005">
    <property type="entry name" value="ABC_tran"/>
    <property type="match status" value="1"/>
</dbReference>
<keyword evidence="4 6" id="KW-0067">ATP-binding</keyword>
<dbReference type="GO" id="GO:0005524">
    <property type="term" value="F:ATP binding"/>
    <property type="evidence" value="ECO:0007669"/>
    <property type="project" value="UniProtKB-KW"/>
</dbReference>
<dbReference type="Gene3D" id="3.40.50.300">
    <property type="entry name" value="P-loop containing nucleotide triphosphate hydrolases"/>
    <property type="match status" value="1"/>
</dbReference>